<dbReference type="InterPro" id="IPR014729">
    <property type="entry name" value="Rossmann-like_a/b/a_fold"/>
</dbReference>
<dbReference type="InterPro" id="IPR051599">
    <property type="entry name" value="Cell_Envelope_Assoc"/>
</dbReference>
<dbReference type="EMBL" id="CP000747">
    <property type="protein sequence ID" value="ACG78438.1"/>
    <property type="molecule type" value="Genomic_DNA"/>
</dbReference>
<evidence type="ECO:0000313" key="2">
    <source>
        <dbReference type="EMBL" id="ACG78438.1"/>
    </source>
</evidence>
<accession>B4RE05</accession>
<dbReference type="Proteomes" id="UP000001868">
    <property type="component" value="Chromosome"/>
</dbReference>
<evidence type="ECO:0000313" key="3">
    <source>
        <dbReference type="Proteomes" id="UP000001868"/>
    </source>
</evidence>
<dbReference type="eggNOG" id="COG1434">
    <property type="taxonomic scope" value="Bacteria"/>
</dbReference>
<feature type="domain" description="DUF218" evidence="1">
    <location>
        <begin position="19"/>
        <end position="136"/>
    </location>
</feature>
<dbReference type="CDD" id="cd06259">
    <property type="entry name" value="YdcF-like"/>
    <property type="match status" value="1"/>
</dbReference>
<dbReference type="HOGENOM" id="CLU_051474_3_3_5"/>
<organism evidence="2 3">
    <name type="scientific">Phenylobacterium zucineum (strain HLK1)</name>
    <dbReference type="NCBI Taxonomy" id="450851"/>
    <lineage>
        <taxon>Bacteria</taxon>
        <taxon>Pseudomonadati</taxon>
        <taxon>Pseudomonadota</taxon>
        <taxon>Alphaproteobacteria</taxon>
        <taxon>Caulobacterales</taxon>
        <taxon>Caulobacteraceae</taxon>
        <taxon>Phenylobacterium</taxon>
    </lineage>
</organism>
<protein>
    <recommendedName>
        <fullName evidence="1">DUF218 domain-containing protein</fullName>
    </recommendedName>
</protein>
<keyword evidence="3" id="KW-1185">Reference proteome</keyword>
<dbReference type="GO" id="GO:0005886">
    <property type="term" value="C:plasma membrane"/>
    <property type="evidence" value="ECO:0007669"/>
    <property type="project" value="TreeGrafter"/>
</dbReference>
<dbReference type="InterPro" id="IPR003848">
    <property type="entry name" value="DUF218"/>
</dbReference>
<sequence length="186" mass="19401">MAPDRRRGHPPSMSPSPLIAIFGAAVLPHGPSPSLLRRIGYGWQAAQAHPGAQVLCSGGVGRHGPSEASVMAERLAALGLAAERLILDEESLDTLQSAGAVARWRRRLGAADVVVCSDAYHVPRIRLLLGALGTPSVAGPRLPGRGGAGLAHWTRMSLREGLAIPYDLALAIAQRRRLAGLAPTAS</sequence>
<evidence type="ECO:0000259" key="1">
    <source>
        <dbReference type="Pfam" id="PF02698"/>
    </source>
</evidence>
<dbReference type="Gene3D" id="3.40.50.620">
    <property type="entry name" value="HUPs"/>
    <property type="match status" value="1"/>
</dbReference>
<dbReference type="KEGG" id="pzu:PHZ_c2027"/>
<name>B4RE05_PHEZH</name>
<dbReference type="AlphaFoldDB" id="B4RE05"/>
<dbReference type="PANTHER" id="PTHR30336">
    <property type="entry name" value="INNER MEMBRANE PROTEIN, PROBABLE PERMEASE"/>
    <property type="match status" value="1"/>
</dbReference>
<dbReference type="STRING" id="450851.PHZ_c2027"/>
<reference evidence="2 3" key="1">
    <citation type="journal article" date="2008" name="BMC Genomics">
        <title>Complete genome of Phenylobacterium zucineum - a novel facultative intracellular bacterium isolated from human erythroleukemia cell line K562.</title>
        <authorList>
            <person name="Luo Y."/>
            <person name="Xu X."/>
            <person name="Ding Z."/>
            <person name="Liu Z."/>
            <person name="Zhang B."/>
            <person name="Yan Z."/>
            <person name="Sun J."/>
            <person name="Hu S."/>
            <person name="Hu X."/>
        </authorList>
    </citation>
    <scope>NUCLEOTIDE SEQUENCE [LARGE SCALE GENOMIC DNA]</scope>
    <source>
        <strain evidence="2 3">HLK1</strain>
    </source>
</reference>
<gene>
    <name evidence="2" type="ordered locus">PHZ_c2027</name>
</gene>
<proteinExistence type="predicted"/>
<dbReference type="Pfam" id="PF02698">
    <property type="entry name" value="DUF218"/>
    <property type="match status" value="1"/>
</dbReference>
<dbReference type="PANTHER" id="PTHR30336:SF20">
    <property type="entry name" value="DUF218 DOMAIN-CONTAINING PROTEIN"/>
    <property type="match status" value="1"/>
</dbReference>